<evidence type="ECO:0000259" key="6">
    <source>
        <dbReference type="Pfam" id="PF07992"/>
    </source>
</evidence>
<feature type="domain" description="FAD/NAD(P)-binding" evidence="6">
    <location>
        <begin position="10"/>
        <end position="341"/>
    </location>
</feature>
<evidence type="ECO:0000256" key="2">
    <source>
        <dbReference type="ARBA" id="ARBA00022630"/>
    </source>
</evidence>
<dbReference type="STRING" id="1232683.ADIMK_4053"/>
<dbReference type="GO" id="GO:0008137">
    <property type="term" value="F:NADH dehydrogenase (ubiquinone) activity"/>
    <property type="evidence" value="ECO:0007669"/>
    <property type="project" value="TreeGrafter"/>
</dbReference>
<dbReference type="Pfam" id="PF07992">
    <property type="entry name" value="Pyr_redox_2"/>
    <property type="match status" value="1"/>
</dbReference>
<organism evidence="7 8">
    <name type="scientific">Marinobacterium lacunae</name>
    <dbReference type="NCBI Taxonomy" id="1232683"/>
    <lineage>
        <taxon>Bacteria</taxon>
        <taxon>Pseudomonadati</taxon>
        <taxon>Pseudomonadota</taxon>
        <taxon>Gammaproteobacteria</taxon>
        <taxon>Oceanospirillales</taxon>
        <taxon>Oceanospirillaceae</taxon>
        <taxon>Marinobacterium</taxon>
    </lineage>
</organism>
<dbReference type="Gene3D" id="3.50.50.100">
    <property type="match status" value="1"/>
</dbReference>
<evidence type="ECO:0000256" key="4">
    <source>
        <dbReference type="ARBA" id="ARBA00023002"/>
    </source>
</evidence>
<dbReference type="EMBL" id="JMQN01000059">
    <property type="protein sequence ID" value="KEA61906.1"/>
    <property type="molecule type" value="Genomic_DNA"/>
</dbReference>
<accession>A0A081FTQ1</accession>
<keyword evidence="3" id="KW-0274">FAD</keyword>
<dbReference type="PANTHER" id="PTHR43706:SF9">
    <property type="entry name" value="TYPE II NADH:QUINONE OXIDOREDUCTASE"/>
    <property type="match status" value="1"/>
</dbReference>
<dbReference type="PRINTS" id="PR00368">
    <property type="entry name" value="FADPNR"/>
</dbReference>
<dbReference type="eggNOG" id="COG1252">
    <property type="taxonomic scope" value="Bacteria"/>
</dbReference>
<dbReference type="Proteomes" id="UP000028252">
    <property type="component" value="Unassembled WGS sequence"/>
</dbReference>
<reference evidence="7 8" key="1">
    <citation type="submission" date="2014-04" db="EMBL/GenBank/DDBJ databases">
        <title>Marinobacterium kochiensis sp. nov., isolated from sediment sample collected from Kochi backwaters in Kerala, India.</title>
        <authorList>
            <person name="Singh A."/>
            <person name="Pinnaka A.K."/>
        </authorList>
    </citation>
    <scope>NUCLEOTIDE SEQUENCE [LARGE SCALE GENOMIC DNA]</scope>
    <source>
        <strain evidence="7 8">AK27</strain>
    </source>
</reference>
<dbReference type="RefSeq" id="WP_036192049.1">
    <property type="nucleotide sequence ID" value="NZ_JMQN01000059.1"/>
</dbReference>
<dbReference type="InterPro" id="IPR045024">
    <property type="entry name" value="NDH-2"/>
</dbReference>
<protein>
    <submittedName>
        <fullName evidence="7">NADH dehydrogenase</fullName>
        <ecNumber evidence="7">1.6.99.3</ecNumber>
    </submittedName>
</protein>
<dbReference type="PRINTS" id="PR00411">
    <property type="entry name" value="PNDRDTASEI"/>
</dbReference>
<evidence type="ECO:0000256" key="3">
    <source>
        <dbReference type="ARBA" id="ARBA00022827"/>
    </source>
</evidence>
<dbReference type="InterPro" id="IPR023753">
    <property type="entry name" value="FAD/NAD-binding_dom"/>
</dbReference>
<keyword evidence="5" id="KW-0520">NAD</keyword>
<name>A0A081FTQ1_9GAMM</name>
<sequence>MTGTSSLYQHVVIVGGGAGGLELATRLGRKYGRKGLKVTLVDRETTHVWKPLLHEVATGRLDSSIDELSYRAQARQAGFQFQIGSLEGLDRGQRCIRLAPLLNSAGEELVPARTLYYDYLVLAIGSQTNDFGVPGVKQHCCFLDDRNQADNFHNQLLNTCLKLSAQSSDSTLRISIVGGGATGVELSAELYNSAQELVSYGVSNIEPSSMKLTLIEASPQILGALPTRISAAVRTELRKLGVDVREKTQVVEVREGEIVTSEGEVIPADLMVWAAGVKAPELLQTLDGLECNNRNQLVVGADLRTTRDERIFAIGDCAACVRRDEAGGLVPPRAQAAHQMASHLYTHFSRILNGDDIPAYEYRDYGSLVSLSKYSTVGNLMGNLTRGSVMVEGHLARLVYVSLYRMHQIALYGYVKTALVTLVSRINKVIRPRMKLH</sequence>
<proteinExistence type="inferred from homology"/>
<dbReference type="EC" id="1.6.99.3" evidence="7"/>
<dbReference type="InterPro" id="IPR036188">
    <property type="entry name" value="FAD/NAD-bd_sf"/>
</dbReference>
<dbReference type="AlphaFoldDB" id="A0A081FTQ1"/>
<keyword evidence="8" id="KW-1185">Reference proteome</keyword>
<evidence type="ECO:0000313" key="8">
    <source>
        <dbReference type="Proteomes" id="UP000028252"/>
    </source>
</evidence>
<comment type="similarity">
    <text evidence="1">Belongs to the NADH dehydrogenase family.</text>
</comment>
<evidence type="ECO:0000256" key="5">
    <source>
        <dbReference type="ARBA" id="ARBA00023027"/>
    </source>
</evidence>
<gene>
    <name evidence="7" type="ORF">ADIMK_4053</name>
</gene>
<dbReference type="OrthoDB" id="9781621at2"/>
<dbReference type="PANTHER" id="PTHR43706">
    <property type="entry name" value="NADH DEHYDROGENASE"/>
    <property type="match status" value="1"/>
</dbReference>
<keyword evidence="2" id="KW-0285">Flavoprotein</keyword>
<comment type="caution">
    <text evidence="7">The sequence shown here is derived from an EMBL/GenBank/DDBJ whole genome shotgun (WGS) entry which is preliminary data.</text>
</comment>
<keyword evidence="4 7" id="KW-0560">Oxidoreductase</keyword>
<dbReference type="GO" id="GO:0003954">
    <property type="term" value="F:NADH dehydrogenase activity"/>
    <property type="evidence" value="ECO:0007669"/>
    <property type="project" value="InterPro"/>
</dbReference>
<evidence type="ECO:0000313" key="7">
    <source>
        <dbReference type="EMBL" id="KEA61906.1"/>
    </source>
</evidence>
<dbReference type="SUPFAM" id="SSF51905">
    <property type="entry name" value="FAD/NAD(P)-binding domain"/>
    <property type="match status" value="1"/>
</dbReference>
<dbReference type="PATRIC" id="fig|1232683.4.peg.3988"/>
<evidence type="ECO:0000256" key="1">
    <source>
        <dbReference type="ARBA" id="ARBA00005272"/>
    </source>
</evidence>